<dbReference type="PANTHER" id="PTHR43280">
    <property type="entry name" value="ARAC-FAMILY TRANSCRIPTIONAL REGULATOR"/>
    <property type="match status" value="1"/>
</dbReference>
<dbReference type="InterPro" id="IPR003313">
    <property type="entry name" value="AraC-bd"/>
</dbReference>
<keyword evidence="2" id="KW-0238">DNA-binding</keyword>
<dbReference type="GO" id="GO:0043565">
    <property type="term" value="F:sequence-specific DNA binding"/>
    <property type="evidence" value="ECO:0007669"/>
    <property type="project" value="InterPro"/>
</dbReference>
<evidence type="ECO:0000256" key="1">
    <source>
        <dbReference type="ARBA" id="ARBA00023015"/>
    </source>
</evidence>
<dbReference type="GO" id="GO:0003700">
    <property type="term" value="F:DNA-binding transcription factor activity"/>
    <property type="evidence" value="ECO:0007669"/>
    <property type="project" value="InterPro"/>
</dbReference>
<dbReference type="SUPFAM" id="SSF46689">
    <property type="entry name" value="Homeodomain-like"/>
    <property type="match status" value="2"/>
</dbReference>
<keyword evidence="6" id="KW-1185">Reference proteome</keyword>
<keyword evidence="3" id="KW-0804">Transcription</keyword>
<keyword evidence="1" id="KW-0805">Transcription regulation</keyword>
<dbReference type="EMBL" id="QXQA01000016">
    <property type="protein sequence ID" value="RIX50092.1"/>
    <property type="molecule type" value="Genomic_DNA"/>
</dbReference>
<organism evidence="5 6">
    <name type="scientific">Paenibacillus nanensis</name>
    <dbReference type="NCBI Taxonomy" id="393251"/>
    <lineage>
        <taxon>Bacteria</taxon>
        <taxon>Bacillati</taxon>
        <taxon>Bacillota</taxon>
        <taxon>Bacilli</taxon>
        <taxon>Bacillales</taxon>
        <taxon>Paenibacillaceae</taxon>
        <taxon>Paenibacillus</taxon>
    </lineage>
</organism>
<dbReference type="InterPro" id="IPR018060">
    <property type="entry name" value="HTH_AraC"/>
</dbReference>
<gene>
    <name evidence="5" type="ORF">D3P08_21305</name>
</gene>
<dbReference type="Pfam" id="PF02311">
    <property type="entry name" value="AraC_binding"/>
    <property type="match status" value="1"/>
</dbReference>
<dbReference type="InterPro" id="IPR009057">
    <property type="entry name" value="Homeodomain-like_sf"/>
</dbReference>
<dbReference type="RefSeq" id="WP_119602141.1">
    <property type="nucleotide sequence ID" value="NZ_QXQA01000016.1"/>
</dbReference>
<dbReference type="Proteomes" id="UP000266482">
    <property type="component" value="Unassembled WGS sequence"/>
</dbReference>
<proteinExistence type="predicted"/>
<dbReference type="SMART" id="SM00342">
    <property type="entry name" value="HTH_ARAC"/>
    <property type="match status" value="1"/>
</dbReference>
<dbReference type="PROSITE" id="PS00041">
    <property type="entry name" value="HTH_ARAC_FAMILY_1"/>
    <property type="match status" value="1"/>
</dbReference>
<evidence type="ECO:0000313" key="5">
    <source>
        <dbReference type="EMBL" id="RIX50092.1"/>
    </source>
</evidence>
<sequence>MMPLHDYGHEWAEFLYHTPSEWETGGQAWAVRGGQSTTKPGYHVGPKRMDCFSIHIIREGTLHFISGDQAFAANKGDLFCMFPGRTYTYYRESACMELQLSWLAFDGPGCLPLLQEAGIEPDAPCLLKAWSPALQDAADSLFVLMREYTAGGMQQSLEMQGALMRFFSALVKKSGSSQPRSLQWVEQSLQHIELHAAEGITVEQLAAMAGLNRNYFSTAFTQQTGMTPLQCITNVRIAKAKKLLAETAATVTEIAYSLGYSNVFAFTRAFTRFCSINPTQYREQFKLKQQQPRT</sequence>
<comment type="caution">
    <text evidence="5">The sequence shown here is derived from an EMBL/GenBank/DDBJ whole genome shotgun (WGS) entry which is preliminary data.</text>
</comment>
<evidence type="ECO:0000313" key="6">
    <source>
        <dbReference type="Proteomes" id="UP000266482"/>
    </source>
</evidence>
<evidence type="ECO:0000256" key="3">
    <source>
        <dbReference type="ARBA" id="ARBA00023163"/>
    </source>
</evidence>
<dbReference type="SUPFAM" id="SSF51215">
    <property type="entry name" value="Regulatory protein AraC"/>
    <property type="match status" value="1"/>
</dbReference>
<evidence type="ECO:0000256" key="2">
    <source>
        <dbReference type="ARBA" id="ARBA00023125"/>
    </source>
</evidence>
<dbReference type="InterPro" id="IPR018062">
    <property type="entry name" value="HTH_AraC-typ_CS"/>
</dbReference>
<dbReference type="PANTHER" id="PTHR43280:SF28">
    <property type="entry name" value="HTH-TYPE TRANSCRIPTIONAL ACTIVATOR RHAS"/>
    <property type="match status" value="1"/>
</dbReference>
<dbReference type="Gene3D" id="1.10.10.60">
    <property type="entry name" value="Homeodomain-like"/>
    <property type="match status" value="2"/>
</dbReference>
<accession>A0A3A1USC7</accession>
<name>A0A3A1USC7_9BACL</name>
<dbReference type="OrthoDB" id="2638442at2"/>
<dbReference type="Pfam" id="PF12833">
    <property type="entry name" value="HTH_18"/>
    <property type="match status" value="1"/>
</dbReference>
<feature type="domain" description="HTH araC/xylS-type" evidence="4">
    <location>
        <begin position="186"/>
        <end position="284"/>
    </location>
</feature>
<evidence type="ECO:0000259" key="4">
    <source>
        <dbReference type="PROSITE" id="PS01124"/>
    </source>
</evidence>
<dbReference type="AlphaFoldDB" id="A0A3A1USC7"/>
<reference evidence="5 6" key="1">
    <citation type="submission" date="2018-09" db="EMBL/GenBank/DDBJ databases">
        <title>Paenibacillus aracenensis nov. sp. isolated from a cave in southern Spain.</title>
        <authorList>
            <person name="Jurado V."/>
            <person name="Gutierrez-Patricio S."/>
            <person name="Gonzalez-Pimentel J.L."/>
            <person name="Miller A.Z."/>
            <person name="Laiz L."/>
            <person name="Saiz-Jimenez C."/>
        </authorList>
    </citation>
    <scope>NUCLEOTIDE SEQUENCE [LARGE SCALE GENOMIC DNA]</scope>
    <source>
        <strain evidence="5 6">DSM 22867</strain>
    </source>
</reference>
<dbReference type="PROSITE" id="PS01124">
    <property type="entry name" value="HTH_ARAC_FAMILY_2"/>
    <property type="match status" value="1"/>
</dbReference>
<dbReference type="InterPro" id="IPR037923">
    <property type="entry name" value="HTH-like"/>
</dbReference>
<protein>
    <submittedName>
        <fullName evidence="5">AraC family transcriptional regulator</fullName>
    </submittedName>
</protein>